<evidence type="ECO:0000259" key="1">
    <source>
        <dbReference type="SMART" id="SM00460"/>
    </source>
</evidence>
<dbReference type="Gene3D" id="3.10.620.30">
    <property type="match status" value="1"/>
</dbReference>
<dbReference type="SMART" id="SM00460">
    <property type="entry name" value="TGc"/>
    <property type="match status" value="1"/>
</dbReference>
<accession>A0A6I6IQV5</accession>
<dbReference type="OrthoDB" id="9804023at2"/>
<gene>
    <name evidence="2" type="ORF">EI983_12675</name>
</gene>
<sequence>MRLTIRHETRYHFAAPVKYGLQQLRKTPKSSHKQKVLSWRTLVDGGRRELTYEDHHNNSVELIGFERDVQELLVVSEGEVELNGDDGIVGAHQGKAPLWLFLNATRRTEARQGIKAFLRGLPDLEPLAQLHALSDRIRETVSYKLGASDPDWTAEEALAAGKGVCQDHTHVFLSCARELGYPARYVSGYLMLNDRTVQDAMHAWAEAHVEGLGWVGFDVSNGISPDTRYVRVATGLDYGEAAPVSGTRIGGDKETLSVSIDVAQQ</sequence>
<dbReference type="InterPro" id="IPR013589">
    <property type="entry name" value="Bac_transglu_N"/>
</dbReference>
<dbReference type="PANTHER" id="PTHR33490:SF6">
    <property type="entry name" value="SLL1049 PROTEIN"/>
    <property type="match status" value="1"/>
</dbReference>
<dbReference type="SUPFAM" id="SSF54001">
    <property type="entry name" value="Cysteine proteinases"/>
    <property type="match status" value="1"/>
</dbReference>
<reference evidence="3" key="1">
    <citation type="submission" date="2018-12" db="EMBL/GenBank/DDBJ databases">
        <title>Complete genome sequence of Roseovarius sp. MME-070.</title>
        <authorList>
            <person name="Nam Y.-D."/>
            <person name="Kang J."/>
            <person name="Chung W.-H."/>
            <person name="Park Y.S."/>
        </authorList>
    </citation>
    <scope>NUCLEOTIDE SEQUENCE [LARGE SCALE GENOMIC DNA]</scope>
    <source>
        <strain evidence="3">MME-070</strain>
    </source>
</reference>
<keyword evidence="3" id="KW-1185">Reference proteome</keyword>
<feature type="domain" description="Transglutaminase-like" evidence="1">
    <location>
        <begin position="157"/>
        <end position="221"/>
    </location>
</feature>
<organism evidence="2 3">
    <name type="scientific">Roseovarius faecimaris</name>
    <dbReference type="NCBI Taxonomy" id="2494550"/>
    <lineage>
        <taxon>Bacteria</taxon>
        <taxon>Pseudomonadati</taxon>
        <taxon>Pseudomonadota</taxon>
        <taxon>Alphaproteobacteria</taxon>
        <taxon>Rhodobacterales</taxon>
        <taxon>Roseobacteraceae</taxon>
        <taxon>Roseovarius</taxon>
    </lineage>
</organism>
<dbReference type="KEGG" id="rom:EI983_12675"/>
<evidence type="ECO:0000313" key="2">
    <source>
        <dbReference type="EMBL" id="QGX99075.1"/>
    </source>
</evidence>
<proteinExistence type="predicted"/>
<dbReference type="PANTHER" id="PTHR33490">
    <property type="entry name" value="BLR5614 PROTEIN-RELATED"/>
    <property type="match status" value="1"/>
</dbReference>
<dbReference type="RefSeq" id="WP_157707756.1">
    <property type="nucleotide sequence ID" value="NZ_CP034348.1"/>
</dbReference>
<name>A0A6I6IQV5_9RHOB</name>
<protein>
    <submittedName>
        <fullName evidence="2">Transglutaminase family protein</fullName>
    </submittedName>
</protein>
<dbReference type="InterPro" id="IPR002931">
    <property type="entry name" value="Transglutaminase-like"/>
</dbReference>
<evidence type="ECO:0000313" key="3">
    <source>
        <dbReference type="Proteomes" id="UP000428330"/>
    </source>
</evidence>
<dbReference type="Proteomes" id="UP000428330">
    <property type="component" value="Chromosome"/>
</dbReference>
<dbReference type="Pfam" id="PF01841">
    <property type="entry name" value="Transglut_core"/>
    <property type="match status" value="1"/>
</dbReference>
<dbReference type="EMBL" id="CP034348">
    <property type="protein sequence ID" value="QGX99075.1"/>
    <property type="molecule type" value="Genomic_DNA"/>
</dbReference>
<dbReference type="AlphaFoldDB" id="A0A6I6IQV5"/>
<dbReference type="Pfam" id="PF08379">
    <property type="entry name" value="Bact_transglu_N"/>
    <property type="match status" value="1"/>
</dbReference>
<dbReference type="InterPro" id="IPR038765">
    <property type="entry name" value="Papain-like_cys_pep_sf"/>
</dbReference>